<protein>
    <submittedName>
        <fullName evidence="8">BY PROTMAP: gi|342319585|gb|EGU11532.1| putative Chromatin remodeling complex subunit Arp5 [Rhodotorula glutinis ATCC 204091]</fullName>
    </submittedName>
</protein>
<name>A0A0K3CC32_RHOTO</name>
<dbReference type="SMART" id="SM00268">
    <property type="entry name" value="ACTIN"/>
    <property type="match status" value="1"/>
</dbReference>
<keyword evidence="4" id="KW-0539">Nucleus</keyword>
<dbReference type="SUPFAM" id="SSF53067">
    <property type="entry name" value="Actin-like ATPase domain"/>
    <property type="match status" value="2"/>
</dbReference>
<evidence type="ECO:0000256" key="7">
    <source>
        <dbReference type="SAM" id="MobiDB-lite"/>
    </source>
</evidence>
<reference evidence="8 9" key="1">
    <citation type="submission" date="2015-07" db="EMBL/GenBank/DDBJ databases">
        <authorList>
            <person name="Cajimat M.N.B."/>
            <person name="Milazzo M.L."/>
            <person name="Fulhorst C.F."/>
        </authorList>
    </citation>
    <scope>NUCLEOTIDE SEQUENCE [LARGE SCALE GENOMIC DNA]</scope>
    <source>
        <strain evidence="8">Single colony</strain>
    </source>
</reference>
<dbReference type="Gene3D" id="3.90.640.10">
    <property type="entry name" value="Actin, Chain A, domain 4"/>
    <property type="match status" value="2"/>
</dbReference>
<feature type="region of interest" description="Disordered" evidence="7">
    <location>
        <begin position="523"/>
        <end position="557"/>
    </location>
</feature>
<comment type="subcellular location">
    <subcellularLocation>
        <location evidence="1">Nucleus</location>
    </subcellularLocation>
</comment>
<dbReference type="Pfam" id="PF00022">
    <property type="entry name" value="Actin"/>
    <property type="match status" value="2"/>
</dbReference>
<dbReference type="InterPro" id="IPR004000">
    <property type="entry name" value="Actin"/>
</dbReference>
<dbReference type="GO" id="GO:0005634">
    <property type="term" value="C:nucleus"/>
    <property type="evidence" value="ECO:0007669"/>
    <property type="project" value="UniProtKB-SubCell"/>
</dbReference>
<keyword evidence="2" id="KW-0805">Transcription regulation</keyword>
<dbReference type="CDD" id="cd10211">
    <property type="entry name" value="ASKHA_NBD_Arp5"/>
    <property type="match status" value="1"/>
</dbReference>
<evidence type="ECO:0000256" key="2">
    <source>
        <dbReference type="ARBA" id="ARBA00023015"/>
    </source>
</evidence>
<evidence type="ECO:0000256" key="1">
    <source>
        <dbReference type="ARBA" id="ARBA00004123"/>
    </source>
</evidence>
<dbReference type="OMA" id="YPFTEHV"/>
<dbReference type="AlphaFoldDB" id="A0A0K3CC32"/>
<gene>
    <name evidence="8" type="primary">FGENESH: predicted gene_6.52</name>
    <name evidence="8" type="ORF">BN2166_0031300</name>
</gene>
<dbReference type="STRING" id="5286.A0A0K3CC32"/>
<dbReference type="Gene3D" id="2.30.36.70">
    <property type="entry name" value="Actin, Chain A, domain 2"/>
    <property type="match status" value="1"/>
</dbReference>
<dbReference type="PANTHER" id="PTHR11937">
    <property type="entry name" value="ACTIN"/>
    <property type="match status" value="1"/>
</dbReference>
<feature type="region of interest" description="Disordered" evidence="7">
    <location>
        <begin position="303"/>
        <end position="336"/>
    </location>
</feature>
<organism evidence="8 9">
    <name type="scientific">Rhodotorula toruloides</name>
    <name type="common">Yeast</name>
    <name type="synonym">Rhodosporidium toruloides</name>
    <dbReference type="NCBI Taxonomy" id="5286"/>
    <lineage>
        <taxon>Eukaryota</taxon>
        <taxon>Fungi</taxon>
        <taxon>Dikarya</taxon>
        <taxon>Basidiomycota</taxon>
        <taxon>Pucciniomycotina</taxon>
        <taxon>Microbotryomycetes</taxon>
        <taxon>Sporidiobolales</taxon>
        <taxon>Sporidiobolaceae</taxon>
        <taxon>Rhodotorula</taxon>
    </lineage>
</organism>
<dbReference type="FunFam" id="3.30.420.40:FF:000122">
    <property type="entry name" value="ARP5 actin-related protein 5 homolog"/>
    <property type="match status" value="1"/>
</dbReference>
<dbReference type="Proteomes" id="UP000199069">
    <property type="component" value="Unassembled WGS sequence"/>
</dbReference>
<dbReference type="EMBL" id="CWKI01000006">
    <property type="protein sequence ID" value="CTR07269.1"/>
    <property type="molecule type" value="Genomic_DNA"/>
</dbReference>
<evidence type="ECO:0000256" key="5">
    <source>
        <dbReference type="RuleBase" id="RU000487"/>
    </source>
</evidence>
<dbReference type="InterPro" id="IPR043129">
    <property type="entry name" value="ATPase_NBD"/>
</dbReference>
<keyword evidence="3" id="KW-0804">Transcription</keyword>
<feature type="compositionally biased region" description="Basic and acidic residues" evidence="7">
    <location>
        <begin position="478"/>
        <end position="496"/>
    </location>
</feature>
<accession>A0A0K3CC32</accession>
<feature type="region of interest" description="Disordered" evidence="7">
    <location>
        <begin position="478"/>
        <end position="506"/>
    </location>
</feature>
<proteinExistence type="inferred from homology"/>
<evidence type="ECO:0000256" key="4">
    <source>
        <dbReference type="ARBA" id="ARBA00023242"/>
    </source>
</evidence>
<evidence type="ECO:0000256" key="3">
    <source>
        <dbReference type="ARBA" id="ARBA00023163"/>
    </source>
</evidence>
<sequence length="794" mass="89720">MQSSPKVLSPGQPARPHRTVCPVPELQPVLPGPPTSTDYASFASPSNVLCIDNGATTLRAGWGAERDPRIVVENVASKYRDRKFNQPVVLAGGEVYVDATSRAHVRTPFEGDTVCNFDVMSNSQENMLDYVMLKLGVDTETLQNPVAMTETLCNPAYSRSLMTELLFESYSAPAISYGVDSLLSLYAKSPNPPTADALVISSSTASTHVIPVLGGRGILTSAKKLNWGGAQSAEYLLKLMQLKYPAFPGRLTSYQSSIIYREHCYHALPSYASVLADLAASPHNLVAQDRIIQFPFIPTTANEQTEEDLERQKRKREEATQRLRETAAKQRQEKLERQQEEMIAFTELRDARATSSKPDYERRLKDAGFSSTSDLEEYLKKLDKSLTRARNKELGIEEQENKEAPSFPLIDVPDHQLNEEDLKEKRRQKLMKAGYDARIRLKAEKEEERRRVEEERRRDEELRTNDFPRWLEGLRKQHEVRDGSHRDESNDGDLRNKPIHISSGSQDILEKIKERRKLKEQLADRKSLAAQNRMKSIAGLAADEKAGKKRKRNDQDDGFGRSDADWAIYREIVGRRTSSLFCTRLTSLSQGTGDDSEDEEDEQEALKTVEARLLEHDPNFTLDDTAQRQAMRKSQLINAFVHGLAPDDPLDTYDPENVEHTSQLHVNVERVRVPEVIWQPHMAGLDQAGLTEVVEHVLKGFSESERRRLTQNIFVTGGNTLVPNFDARLRLSLQPSLPVGHPLNIVRPYDVHLDAWRGLSKWSASSLGRKAFVSRAEYDEKGANWFKGHGWGNI</sequence>
<evidence type="ECO:0000313" key="8">
    <source>
        <dbReference type="EMBL" id="CTR07269.1"/>
    </source>
</evidence>
<feature type="compositionally biased region" description="Basic and acidic residues" evidence="7">
    <location>
        <begin position="315"/>
        <end position="336"/>
    </location>
</feature>
<keyword evidence="9" id="KW-1185">Reference proteome</keyword>
<evidence type="ECO:0000256" key="6">
    <source>
        <dbReference type="SAM" id="Coils"/>
    </source>
</evidence>
<comment type="similarity">
    <text evidence="5">Belongs to the actin family.</text>
</comment>
<dbReference type="Gene3D" id="3.30.420.40">
    <property type="match status" value="4"/>
</dbReference>
<feature type="coiled-coil region" evidence="6">
    <location>
        <begin position="435"/>
        <end position="465"/>
    </location>
</feature>
<keyword evidence="6" id="KW-0175">Coiled coil</keyword>
<evidence type="ECO:0000313" key="9">
    <source>
        <dbReference type="Proteomes" id="UP000199069"/>
    </source>
</evidence>